<accession>A0A9X4R2Y8</accession>
<dbReference type="CDD" id="cd13585">
    <property type="entry name" value="PBP2_TMBP_like"/>
    <property type="match status" value="1"/>
</dbReference>
<dbReference type="Gene3D" id="3.40.190.10">
    <property type="entry name" value="Periplasmic binding protein-like II"/>
    <property type="match status" value="2"/>
</dbReference>
<dbReference type="RefSeq" id="WP_277595953.1">
    <property type="nucleotide sequence ID" value="NZ_JAMBPX010000019.1"/>
</dbReference>
<dbReference type="PROSITE" id="PS51257">
    <property type="entry name" value="PROKAR_LIPOPROTEIN"/>
    <property type="match status" value="1"/>
</dbReference>
<dbReference type="PANTHER" id="PTHR43649">
    <property type="entry name" value="ARABINOSE-BINDING PROTEIN-RELATED"/>
    <property type="match status" value="1"/>
</dbReference>
<dbReference type="SUPFAM" id="SSF53850">
    <property type="entry name" value="Periplasmic binding protein-like II"/>
    <property type="match status" value="1"/>
</dbReference>
<reference evidence="2" key="1">
    <citation type="submission" date="2022-05" db="EMBL/GenBank/DDBJ databases">
        <title>Comparative genomics of Staphylococcus equorum isolates.</title>
        <authorList>
            <person name="Luelf R.H."/>
        </authorList>
    </citation>
    <scope>NUCLEOTIDE SEQUENCE</scope>
    <source>
        <strain evidence="2">TMW 2.2343</strain>
    </source>
</reference>
<keyword evidence="1" id="KW-0732">Signal</keyword>
<dbReference type="Pfam" id="PF01547">
    <property type="entry name" value="SBP_bac_1"/>
    <property type="match status" value="1"/>
</dbReference>
<dbReference type="Proteomes" id="UP001152302">
    <property type="component" value="Unassembled WGS sequence"/>
</dbReference>
<dbReference type="AlphaFoldDB" id="A0A9X4R2Y8"/>
<dbReference type="InterPro" id="IPR050490">
    <property type="entry name" value="Bact_solute-bd_prot1"/>
</dbReference>
<evidence type="ECO:0000313" key="3">
    <source>
        <dbReference type="Proteomes" id="UP001152302"/>
    </source>
</evidence>
<proteinExistence type="predicted"/>
<feature type="signal peptide" evidence="1">
    <location>
        <begin position="1"/>
        <end position="20"/>
    </location>
</feature>
<evidence type="ECO:0000256" key="1">
    <source>
        <dbReference type="SAM" id="SignalP"/>
    </source>
</evidence>
<feature type="chain" id="PRO_5040923235" evidence="1">
    <location>
        <begin position="21"/>
        <end position="439"/>
    </location>
</feature>
<dbReference type="InterPro" id="IPR006059">
    <property type="entry name" value="SBP"/>
</dbReference>
<gene>
    <name evidence="2" type="ORF">M4L21_15910</name>
</gene>
<dbReference type="PANTHER" id="PTHR43649:SF12">
    <property type="entry name" value="DIACETYLCHITOBIOSE BINDING PROTEIN DASA"/>
    <property type="match status" value="1"/>
</dbReference>
<evidence type="ECO:0000313" key="2">
    <source>
        <dbReference type="EMBL" id="MDG0860775.1"/>
    </source>
</evidence>
<dbReference type="EMBL" id="JAMBPX010000019">
    <property type="protein sequence ID" value="MDG0860775.1"/>
    <property type="molecule type" value="Genomic_DNA"/>
</dbReference>
<protein>
    <submittedName>
        <fullName evidence="2">Sugar ABC transporter substrate-binding protein</fullName>
    </submittedName>
</protein>
<name>A0A9X4R2Y8_9STAP</name>
<comment type="caution">
    <text evidence="2">The sequence shown here is derived from an EMBL/GenBank/DDBJ whole genome shotgun (WGS) entry which is preliminary data.</text>
</comment>
<sequence>MKKYFSLLCILILLFTTSCANGDVEEKNGKYKDKITIAVTEGNIGQFNAWQKRSKKFTKETGIQVEFVKVPYENLLNRITTEGISGDSTFDIVAYPDIMGPSIKTFLEPLDGYTDENFFDRFPESTVKLSTYGNKVYGIPLRSNVQLLFYRKDVFKKLGISPPKTWNEFNESSKKIVGNTDLKAIAPYYQSGNNGQNIYMWATYLWGNNGAIFDKNMKPIFNNKQGVEATNEYINLLKKGYAPKGSVQFAEQDARTNFKQGRSAMWIGWWWVYSDFNASDSAKDVKNNVGVVPMPSWDNGKKVSNVSTFPISMMKDSKNKEASWKFMKWLSKEENEKEIVSDSLDEKVPKEEFSTDISQKKNFRDKELNKKGDNLFNIAGDSFENSKTLPVSRVWPKISDILSREISNMATGDNVKECLDRAAKEIEKLLDSEGYYDNR</sequence>
<organism evidence="2 3">
    <name type="scientific">Staphylococcus equorum</name>
    <dbReference type="NCBI Taxonomy" id="246432"/>
    <lineage>
        <taxon>Bacteria</taxon>
        <taxon>Bacillati</taxon>
        <taxon>Bacillota</taxon>
        <taxon>Bacilli</taxon>
        <taxon>Bacillales</taxon>
        <taxon>Staphylococcaceae</taxon>
        <taxon>Staphylococcus</taxon>
    </lineage>
</organism>